<dbReference type="STRING" id="1122930.SAMN02745168_1434"/>
<dbReference type="NCBIfam" id="TIGR01076">
    <property type="entry name" value="sortase_fam"/>
    <property type="match status" value="1"/>
</dbReference>
<accession>A0A1W2A3C2</accession>
<feature type="active site" description="Proton donor/acceptor" evidence="2">
    <location>
        <position position="147"/>
    </location>
</feature>
<dbReference type="Proteomes" id="UP000192790">
    <property type="component" value="Unassembled WGS sequence"/>
</dbReference>
<evidence type="ECO:0000256" key="1">
    <source>
        <dbReference type="ARBA" id="ARBA00022801"/>
    </source>
</evidence>
<sequence length="327" mass="34630">MKKPKKFRFTIARILVIAGLVVFLSAMAYEAYQYPWSTIFGGSQAEDAVPDPTPIVLDKEDAGADIVDEPEASVSPTPEATANLPGDETEAVDPLSQYVQLGILKIPKLKVSQYILEGTKRQMRYGVGHVTGTAAVGQAGNCAIAGHRPYPFRYLDKLVSGDSIILKADDHVYTYTVYDSFAVLPNETWVLNTVDGEPYALTLITCTPYMVSSHRLIVRARLTDVDGMTPGAFYGTPAEPSSPAAEETTLPEATEPALSVEEETISPSAPQVSEEPSSAAGLPVPEEISPSPDSAYSGEETAGEGAFSEPSAAPETGSTDGGEPPAA</sequence>
<feature type="compositionally biased region" description="Low complexity" evidence="3">
    <location>
        <begin position="243"/>
        <end position="258"/>
    </location>
</feature>
<dbReference type="OrthoDB" id="1648028at2"/>
<dbReference type="InterPro" id="IPR023365">
    <property type="entry name" value="Sortase_dom-sf"/>
</dbReference>
<keyword evidence="1" id="KW-0378">Hydrolase</keyword>
<dbReference type="InterPro" id="IPR042000">
    <property type="entry name" value="Sortase_D_2"/>
</dbReference>
<dbReference type="RefSeq" id="WP_084234046.1">
    <property type="nucleotide sequence ID" value="NZ_FWXW01000003.1"/>
</dbReference>
<keyword evidence="5" id="KW-1185">Reference proteome</keyword>
<organism evidence="4 5">
    <name type="scientific">Papillibacter cinnamivorans DSM 12816</name>
    <dbReference type="NCBI Taxonomy" id="1122930"/>
    <lineage>
        <taxon>Bacteria</taxon>
        <taxon>Bacillati</taxon>
        <taxon>Bacillota</taxon>
        <taxon>Clostridia</taxon>
        <taxon>Eubacteriales</taxon>
        <taxon>Oscillospiraceae</taxon>
        <taxon>Papillibacter</taxon>
    </lineage>
</organism>
<feature type="region of interest" description="Disordered" evidence="3">
    <location>
        <begin position="231"/>
        <end position="327"/>
    </location>
</feature>
<feature type="active site" description="Acyl-thioester intermediate" evidence="2">
    <location>
        <position position="206"/>
    </location>
</feature>
<reference evidence="4 5" key="1">
    <citation type="submission" date="2017-04" db="EMBL/GenBank/DDBJ databases">
        <authorList>
            <person name="Afonso C.L."/>
            <person name="Miller P.J."/>
            <person name="Scott M.A."/>
            <person name="Spackman E."/>
            <person name="Goraichik I."/>
            <person name="Dimitrov K.M."/>
            <person name="Suarez D.L."/>
            <person name="Swayne D.E."/>
        </authorList>
    </citation>
    <scope>NUCLEOTIDE SEQUENCE [LARGE SCALE GENOMIC DNA]</scope>
    <source>
        <strain evidence="4 5">DSM 12816</strain>
    </source>
</reference>
<protein>
    <submittedName>
        <fullName evidence="4">LPXTG-site transpeptidase (Sortase) family protein</fullName>
    </submittedName>
</protein>
<dbReference type="InterPro" id="IPR005754">
    <property type="entry name" value="Sortase"/>
</dbReference>
<dbReference type="EMBL" id="FWXW01000003">
    <property type="protein sequence ID" value="SMC55165.1"/>
    <property type="molecule type" value="Genomic_DNA"/>
</dbReference>
<proteinExistence type="predicted"/>
<evidence type="ECO:0000256" key="3">
    <source>
        <dbReference type="SAM" id="MobiDB-lite"/>
    </source>
</evidence>
<dbReference type="AlphaFoldDB" id="A0A1W2A3C2"/>
<dbReference type="SUPFAM" id="SSF63817">
    <property type="entry name" value="Sortase"/>
    <property type="match status" value="1"/>
</dbReference>
<dbReference type="GO" id="GO:0016787">
    <property type="term" value="F:hydrolase activity"/>
    <property type="evidence" value="ECO:0007669"/>
    <property type="project" value="UniProtKB-KW"/>
</dbReference>
<name>A0A1W2A3C2_9FIRM</name>
<evidence type="ECO:0000313" key="5">
    <source>
        <dbReference type="Proteomes" id="UP000192790"/>
    </source>
</evidence>
<evidence type="ECO:0000313" key="4">
    <source>
        <dbReference type="EMBL" id="SMC55165.1"/>
    </source>
</evidence>
<gene>
    <name evidence="4" type="ORF">SAMN02745168_1434</name>
</gene>
<dbReference type="Pfam" id="PF04203">
    <property type="entry name" value="Sortase"/>
    <property type="match status" value="1"/>
</dbReference>
<dbReference type="CDD" id="cd06166">
    <property type="entry name" value="Sortase_D_2"/>
    <property type="match status" value="1"/>
</dbReference>
<feature type="compositionally biased region" description="Polar residues" evidence="3">
    <location>
        <begin position="265"/>
        <end position="276"/>
    </location>
</feature>
<dbReference type="Gene3D" id="2.40.260.10">
    <property type="entry name" value="Sortase"/>
    <property type="match status" value="1"/>
</dbReference>
<evidence type="ECO:0000256" key="2">
    <source>
        <dbReference type="PIRSR" id="PIRSR605754-1"/>
    </source>
</evidence>